<gene>
    <name evidence="2" type="ORF">HNQ88_002462</name>
</gene>
<keyword evidence="3" id="KW-1185">Reference proteome</keyword>
<comment type="caution">
    <text evidence="2">The sequence shown here is derived from an EMBL/GenBank/DDBJ whole genome shotgun (WGS) entry which is preliminary data.</text>
</comment>
<name>A0AAE4BSZ4_9BACT</name>
<accession>A0AAE4BSZ4</accession>
<keyword evidence="1" id="KW-0812">Transmembrane</keyword>
<keyword evidence="1" id="KW-1133">Transmembrane helix</keyword>
<dbReference type="EMBL" id="JAVDQD010000002">
    <property type="protein sequence ID" value="MDR6239425.1"/>
    <property type="molecule type" value="Genomic_DNA"/>
</dbReference>
<evidence type="ECO:0000256" key="1">
    <source>
        <dbReference type="SAM" id="Phobius"/>
    </source>
</evidence>
<evidence type="ECO:0000313" key="2">
    <source>
        <dbReference type="EMBL" id="MDR6239425.1"/>
    </source>
</evidence>
<feature type="transmembrane region" description="Helical" evidence="1">
    <location>
        <begin position="20"/>
        <end position="40"/>
    </location>
</feature>
<evidence type="ECO:0000313" key="3">
    <source>
        <dbReference type="Proteomes" id="UP001185092"/>
    </source>
</evidence>
<organism evidence="2 3">
    <name type="scientific">Aureibacter tunicatorum</name>
    <dbReference type="NCBI Taxonomy" id="866807"/>
    <lineage>
        <taxon>Bacteria</taxon>
        <taxon>Pseudomonadati</taxon>
        <taxon>Bacteroidota</taxon>
        <taxon>Cytophagia</taxon>
        <taxon>Cytophagales</taxon>
        <taxon>Persicobacteraceae</taxon>
        <taxon>Aureibacter</taxon>
    </lineage>
</organism>
<dbReference type="Proteomes" id="UP001185092">
    <property type="component" value="Unassembled WGS sequence"/>
</dbReference>
<reference evidence="2" key="1">
    <citation type="submission" date="2023-07" db="EMBL/GenBank/DDBJ databases">
        <title>Genomic Encyclopedia of Type Strains, Phase IV (KMG-IV): sequencing the most valuable type-strain genomes for metagenomic binning, comparative biology and taxonomic classification.</title>
        <authorList>
            <person name="Goeker M."/>
        </authorList>
    </citation>
    <scope>NUCLEOTIDE SEQUENCE</scope>
    <source>
        <strain evidence="2">DSM 26174</strain>
    </source>
</reference>
<sequence>MRIKYFNSICFSHRIKKDQLNLVDLSGVLDLYILLSFSLFDFH</sequence>
<protein>
    <submittedName>
        <fullName evidence="2">Uncharacterized protein</fullName>
    </submittedName>
</protein>
<dbReference type="AlphaFoldDB" id="A0AAE4BSZ4"/>
<proteinExistence type="predicted"/>
<keyword evidence="1" id="KW-0472">Membrane</keyword>